<reference evidence="2" key="1">
    <citation type="submission" date="2020-12" db="EMBL/GenBank/DDBJ databases">
        <title>Bacterial taxonomy.</title>
        <authorList>
            <person name="Pan X."/>
        </authorList>
    </citation>
    <scope>NUCLEOTIDE SEQUENCE</scope>
    <source>
        <strain evidence="2">KCTC 52957</strain>
    </source>
</reference>
<organism evidence="2 3">
    <name type="scientific">Palleronia pontilimi</name>
    <dbReference type="NCBI Taxonomy" id="1964209"/>
    <lineage>
        <taxon>Bacteria</taxon>
        <taxon>Pseudomonadati</taxon>
        <taxon>Pseudomonadota</taxon>
        <taxon>Alphaproteobacteria</taxon>
        <taxon>Rhodobacterales</taxon>
        <taxon>Roseobacteraceae</taxon>
        <taxon>Palleronia</taxon>
    </lineage>
</organism>
<comment type="caution">
    <text evidence="2">The sequence shown here is derived from an EMBL/GenBank/DDBJ whole genome shotgun (WGS) entry which is preliminary data.</text>
</comment>
<accession>A0A934III0</accession>
<feature type="signal peptide" evidence="1">
    <location>
        <begin position="1"/>
        <end position="18"/>
    </location>
</feature>
<dbReference type="EMBL" id="JAEKPD010000010">
    <property type="protein sequence ID" value="MBJ3763543.1"/>
    <property type="molecule type" value="Genomic_DNA"/>
</dbReference>
<dbReference type="AlphaFoldDB" id="A0A934III0"/>
<sequence>MRYALLTALLCCAFPALAEDICRADVNSTEILIDRDALAVAPETPSLRERGARWAGLGVDKVLGRPPACDSETLIAFLANEVPDEDLSGYCLLPDDLLGYLLVPGERTFRGRCAVTTCDRVNAAKDGALNVAGAATDIVTNRREGESRTSAVLHASGAAMVSGSAASVLSSLGTGAGTALSAALAAPALAGAAAVSVVAVGGAVYLCHDSD</sequence>
<evidence type="ECO:0000313" key="3">
    <source>
        <dbReference type="Proteomes" id="UP000642488"/>
    </source>
</evidence>
<feature type="chain" id="PRO_5036745850" evidence="1">
    <location>
        <begin position="19"/>
        <end position="211"/>
    </location>
</feature>
<dbReference type="Proteomes" id="UP000642488">
    <property type="component" value="Unassembled WGS sequence"/>
</dbReference>
<dbReference type="RefSeq" id="WP_198916704.1">
    <property type="nucleotide sequence ID" value="NZ_JAEKPD010000010.1"/>
</dbReference>
<proteinExistence type="predicted"/>
<evidence type="ECO:0000313" key="2">
    <source>
        <dbReference type="EMBL" id="MBJ3763543.1"/>
    </source>
</evidence>
<keyword evidence="1" id="KW-0732">Signal</keyword>
<name>A0A934III0_9RHOB</name>
<gene>
    <name evidence="2" type="ORF">ILP92_12375</name>
</gene>
<keyword evidence="3" id="KW-1185">Reference proteome</keyword>
<evidence type="ECO:0000256" key="1">
    <source>
        <dbReference type="SAM" id="SignalP"/>
    </source>
</evidence>
<protein>
    <submittedName>
        <fullName evidence="2">Uncharacterized protein</fullName>
    </submittedName>
</protein>